<name>A0A0C3GSP7_OIDMZ</name>
<accession>A0A0C3GSP7</accession>
<evidence type="ECO:0000259" key="4">
    <source>
        <dbReference type="Pfam" id="PF24809"/>
    </source>
</evidence>
<feature type="repeat" description="ANK" evidence="2">
    <location>
        <begin position="1073"/>
        <end position="1108"/>
    </location>
</feature>
<dbReference type="Pfam" id="PF24883">
    <property type="entry name" value="NPHP3_N"/>
    <property type="match status" value="1"/>
</dbReference>
<sequence length="1160" mass="132917">MATIDPTQAAFTNAQQAFRDKLNNSGLYQEILTTTKVEDVHEIIRKIQEDAAKKLRLRHLAKINPFLDGLSSFAGVIEIFIQVKPDLLALIWGPIKLILLWSSQITSVLDKIVDAMAKIGHALPQFKMVEYMFGRNKTVNHALTLFYEDILDFYRINFDFFLKTRKYTSTVAHATGWKQIFETLWPAHQKRIEVVVTNLELHSLLIRDEVTLVDMKEAQEARIRSLEHFAETHTFQENQKYLGLRARISPDLHDNRLDWLRNRSVEGCAKWLFRDILFSEWLDVSTKTVVWFWLQGIPGAGKTYLCGAVIDYLRKQQHRTLFAFVSHTNKASLTALSVIQSFLFQAADEDEEFRHLLVESKEREIKGNTGHAAELLKTFLATAGTTYIIVDGLDEMDECERQIIFQRLDELSKGCGDLRFLICSRAEADISKILEQKAKNIRVDDKNFGSIQNYVDFRSQNWMASCPYDSKTESEIRNLLSPLAANAKGKYGFFMSSIEEIRYELKALPIDLNAAYRRIFRRLNVLSPRLRHKRRQILGWIGCAPIPLTALEMEQALSADQHHDKPSRGVPSTFHSLDFIRMCGPIIEIVDQKLQFVHFTVQEYIFSEEISDYIDKAEATRELTVAFLAYLSSGVLDPELDDEDIEENILSGKYRLFGYASFFWPILLRLVDMSEAAYDRKELLHQLEQVVREGRNSDFDRAIDIPEPLYQNPYLRKRGPEAYEMVCATIQFHLNEKRWDWNWSNSGSWVNFDPLTTSQMAVRIQEQYESLTTDTGRLAQIQLHYGSRLFKCTYMFCANSRRGFETKGERDMHVQNHGTPWKCSLPDCDFSTIGFNSKKKRDEHWLRLHLPTASQLQERGGNFESLDPEEAQPLLFGFIIQEDVQNVQALLSSPGGTKLKAEVIAAARLMAAQQGSFAITQLLAPANEMYAPDNIVISALTSEDVEFADWALAKAQPNDCAKFINVALGTKSEDVYALWENYILNLLEKTQDLVIERPTEDLFKKKLYTEIKDNGLKENRLKHLWRKISREYMTPEVLGDILVRIAKASCSLHLAQEVLDLGAPVDYPTNYKDGITALQAAARKHTREAALLMQLLISKGASTIGCDSRGIIDIGTLQGPKNIAKWLGMPWDELLDQYPNTRSQDLAYLFLSRGQVMHMS</sequence>
<dbReference type="PROSITE" id="PS50088">
    <property type="entry name" value="ANK_REPEAT"/>
    <property type="match status" value="1"/>
</dbReference>
<feature type="domain" description="Nephrocystin 3-like N-terminal" evidence="5">
    <location>
        <begin position="267"/>
        <end position="425"/>
    </location>
</feature>
<dbReference type="AlphaFoldDB" id="A0A0C3GSP7"/>
<keyword evidence="7" id="KW-1185">Reference proteome</keyword>
<dbReference type="InterPro" id="IPR054471">
    <property type="entry name" value="GPIID_WHD"/>
</dbReference>
<evidence type="ECO:0000259" key="5">
    <source>
        <dbReference type="Pfam" id="PF24883"/>
    </source>
</evidence>
<evidence type="ECO:0000256" key="1">
    <source>
        <dbReference type="ARBA" id="ARBA00022737"/>
    </source>
</evidence>
<keyword evidence="2" id="KW-0040">ANK repeat</keyword>
<dbReference type="Proteomes" id="UP000054321">
    <property type="component" value="Unassembled WGS sequence"/>
</dbReference>
<proteinExistence type="predicted"/>
<evidence type="ECO:0000256" key="2">
    <source>
        <dbReference type="PROSITE-ProRule" id="PRU00023"/>
    </source>
</evidence>
<gene>
    <name evidence="6" type="ORF">OIDMADRAFT_136073</name>
</gene>
<dbReference type="OrthoDB" id="4062651at2759"/>
<dbReference type="InterPro" id="IPR056884">
    <property type="entry name" value="NPHP3-like_N"/>
</dbReference>
<reference evidence="6 7" key="1">
    <citation type="submission" date="2014-04" db="EMBL/GenBank/DDBJ databases">
        <authorList>
            <consortium name="DOE Joint Genome Institute"/>
            <person name="Kuo A."/>
            <person name="Martino E."/>
            <person name="Perotto S."/>
            <person name="Kohler A."/>
            <person name="Nagy L.G."/>
            <person name="Floudas D."/>
            <person name="Copeland A."/>
            <person name="Barry K.W."/>
            <person name="Cichocki N."/>
            <person name="Veneault-Fourrey C."/>
            <person name="LaButti K."/>
            <person name="Lindquist E.A."/>
            <person name="Lipzen A."/>
            <person name="Lundell T."/>
            <person name="Morin E."/>
            <person name="Murat C."/>
            <person name="Sun H."/>
            <person name="Tunlid A."/>
            <person name="Henrissat B."/>
            <person name="Grigoriev I.V."/>
            <person name="Hibbett D.S."/>
            <person name="Martin F."/>
            <person name="Nordberg H.P."/>
            <person name="Cantor M.N."/>
            <person name="Hua S.X."/>
        </authorList>
    </citation>
    <scope>NUCLEOTIDE SEQUENCE [LARGE SCALE GENOMIC DNA]</scope>
    <source>
        <strain evidence="6 7">Zn</strain>
    </source>
</reference>
<dbReference type="PANTHER" id="PTHR10039:SF14">
    <property type="entry name" value="NACHT DOMAIN-CONTAINING PROTEIN"/>
    <property type="match status" value="1"/>
</dbReference>
<protein>
    <submittedName>
        <fullName evidence="6">Uncharacterized protein</fullName>
    </submittedName>
</protein>
<reference evidence="7" key="2">
    <citation type="submission" date="2015-01" db="EMBL/GenBank/DDBJ databases">
        <title>Evolutionary Origins and Diversification of the Mycorrhizal Mutualists.</title>
        <authorList>
            <consortium name="DOE Joint Genome Institute"/>
            <consortium name="Mycorrhizal Genomics Consortium"/>
            <person name="Kohler A."/>
            <person name="Kuo A."/>
            <person name="Nagy L.G."/>
            <person name="Floudas D."/>
            <person name="Copeland A."/>
            <person name="Barry K.W."/>
            <person name="Cichocki N."/>
            <person name="Veneault-Fourrey C."/>
            <person name="LaButti K."/>
            <person name="Lindquist E.A."/>
            <person name="Lipzen A."/>
            <person name="Lundell T."/>
            <person name="Morin E."/>
            <person name="Murat C."/>
            <person name="Riley R."/>
            <person name="Ohm R."/>
            <person name="Sun H."/>
            <person name="Tunlid A."/>
            <person name="Henrissat B."/>
            <person name="Grigoriev I.V."/>
            <person name="Hibbett D.S."/>
            <person name="Martin F."/>
        </authorList>
    </citation>
    <scope>NUCLEOTIDE SEQUENCE [LARGE SCALE GENOMIC DNA]</scope>
    <source>
        <strain evidence="7">Zn</strain>
    </source>
</reference>
<dbReference type="InParanoid" id="A0A0C3GSP7"/>
<dbReference type="InterPro" id="IPR002110">
    <property type="entry name" value="Ankyrin_rpt"/>
</dbReference>
<dbReference type="Gene3D" id="3.40.50.300">
    <property type="entry name" value="P-loop containing nucleotide triphosphate hydrolases"/>
    <property type="match status" value="1"/>
</dbReference>
<feature type="domain" description="GPI inositol-deacylase winged helix" evidence="3">
    <location>
        <begin position="529"/>
        <end position="610"/>
    </location>
</feature>
<keyword evidence="1" id="KW-0677">Repeat</keyword>
<organism evidence="6 7">
    <name type="scientific">Oidiodendron maius (strain Zn)</name>
    <dbReference type="NCBI Taxonomy" id="913774"/>
    <lineage>
        <taxon>Eukaryota</taxon>
        <taxon>Fungi</taxon>
        <taxon>Dikarya</taxon>
        <taxon>Ascomycota</taxon>
        <taxon>Pezizomycotina</taxon>
        <taxon>Leotiomycetes</taxon>
        <taxon>Leotiomycetes incertae sedis</taxon>
        <taxon>Myxotrichaceae</taxon>
        <taxon>Oidiodendron</taxon>
    </lineage>
</organism>
<evidence type="ECO:0000259" key="3">
    <source>
        <dbReference type="Pfam" id="PF22939"/>
    </source>
</evidence>
<dbReference type="InterPro" id="IPR056125">
    <property type="entry name" value="DUF7708"/>
</dbReference>
<evidence type="ECO:0000313" key="6">
    <source>
        <dbReference type="EMBL" id="KIM94314.1"/>
    </source>
</evidence>
<dbReference type="STRING" id="913774.A0A0C3GSP7"/>
<dbReference type="EMBL" id="KN832890">
    <property type="protein sequence ID" value="KIM94314.1"/>
    <property type="molecule type" value="Genomic_DNA"/>
</dbReference>
<dbReference type="InterPro" id="IPR027417">
    <property type="entry name" value="P-loop_NTPase"/>
</dbReference>
<dbReference type="HOGENOM" id="CLU_002406_1_0_1"/>
<dbReference type="PANTHER" id="PTHR10039">
    <property type="entry name" value="AMELOGENIN"/>
    <property type="match status" value="1"/>
</dbReference>
<dbReference type="Pfam" id="PF24809">
    <property type="entry name" value="DUF7708"/>
    <property type="match status" value="1"/>
</dbReference>
<feature type="domain" description="DUF7708" evidence="4">
    <location>
        <begin position="66"/>
        <end position="182"/>
    </location>
</feature>
<evidence type="ECO:0000313" key="7">
    <source>
        <dbReference type="Proteomes" id="UP000054321"/>
    </source>
</evidence>
<dbReference type="Pfam" id="PF22939">
    <property type="entry name" value="WHD_GPIID"/>
    <property type="match status" value="1"/>
</dbReference>
<dbReference type="SUPFAM" id="SSF52540">
    <property type="entry name" value="P-loop containing nucleoside triphosphate hydrolases"/>
    <property type="match status" value="1"/>
</dbReference>